<evidence type="ECO:0000259" key="5">
    <source>
        <dbReference type="PROSITE" id="PS50932"/>
    </source>
</evidence>
<dbReference type="Gene3D" id="3.40.50.2300">
    <property type="match status" value="2"/>
</dbReference>
<dbReference type="InterPro" id="IPR000843">
    <property type="entry name" value="HTH_LacI"/>
</dbReference>
<dbReference type="InterPro" id="IPR028082">
    <property type="entry name" value="Peripla_BP_I"/>
</dbReference>
<proteinExistence type="predicted"/>
<dbReference type="PANTHER" id="PTHR30146:SF95">
    <property type="entry name" value="RIBOSE OPERON REPRESSOR"/>
    <property type="match status" value="1"/>
</dbReference>
<dbReference type="CDD" id="cd01392">
    <property type="entry name" value="HTH_LacI"/>
    <property type="match status" value="1"/>
</dbReference>
<name>A0A2P8GK45_9BACL</name>
<organism evidence="6 7">
    <name type="scientific">Planomicrobium soli</name>
    <dbReference type="NCBI Taxonomy" id="1176648"/>
    <lineage>
        <taxon>Bacteria</taxon>
        <taxon>Bacillati</taxon>
        <taxon>Bacillota</taxon>
        <taxon>Bacilli</taxon>
        <taxon>Bacillales</taxon>
        <taxon>Caryophanaceae</taxon>
        <taxon>Planomicrobium</taxon>
    </lineage>
</organism>
<sequence length="327" mass="35642">MTTIRDVAKKAGVSVATVSRFLNSTGYVSQEAAEAVSAAVAELKYELNPVARSLNTKKSNLIGLILPDITNPFFPELARAVEDIALTYGYTVILCNSDEKPEKEKNYIETLKKKYIAGFIVTSNQSDAPHYANANLPIVALDRIINEKIPTISSNNKEGASLGTKALLDRGCKNILFLRGPEDLNPANDRYEGFMETIQQVDANYHVVSCPFHFADSQKIVEQMLRDHPEIDGIFASSDVSAAGALKAAALLGIAVPEKLQIVGFDGVALGEMLTPGLTTVAQDVYKMGAIATRVLIKRIENQEIDHQFYEVPVKLVLRGTTRSGIE</sequence>
<dbReference type="Pfam" id="PF00532">
    <property type="entry name" value="Peripla_BP_1"/>
    <property type="match status" value="1"/>
</dbReference>
<evidence type="ECO:0000256" key="3">
    <source>
        <dbReference type="ARBA" id="ARBA00023125"/>
    </source>
</evidence>
<dbReference type="RefSeq" id="WP_106533982.1">
    <property type="nucleotide sequence ID" value="NZ_PYAT01000009.1"/>
</dbReference>
<dbReference type="PANTHER" id="PTHR30146">
    <property type="entry name" value="LACI-RELATED TRANSCRIPTIONAL REPRESSOR"/>
    <property type="match status" value="1"/>
</dbReference>
<keyword evidence="7" id="KW-1185">Reference proteome</keyword>
<evidence type="ECO:0000256" key="1">
    <source>
        <dbReference type="ARBA" id="ARBA00022491"/>
    </source>
</evidence>
<accession>A0A2P8GK45</accession>
<keyword evidence="2" id="KW-0805">Transcription regulation</keyword>
<dbReference type="PRINTS" id="PR00036">
    <property type="entry name" value="HTHLACI"/>
</dbReference>
<reference evidence="6 7" key="1">
    <citation type="submission" date="2018-03" db="EMBL/GenBank/DDBJ databases">
        <title>Genomic Encyclopedia of Type Strains, Phase III (KMG-III): the genomes of soil and plant-associated and newly described type strains.</title>
        <authorList>
            <person name="Whitman W."/>
        </authorList>
    </citation>
    <scope>NUCLEOTIDE SEQUENCE [LARGE SCALE GENOMIC DNA]</scope>
    <source>
        <strain evidence="6 7">CGMCC 1.12259</strain>
    </source>
</reference>
<dbReference type="Pfam" id="PF00356">
    <property type="entry name" value="LacI"/>
    <property type="match status" value="1"/>
</dbReference>
<dbReference type="Gene3D" id="1.10.260.40">
    <property type="entry name" value="lambda repressor-like DNA-binding domains"/>
    <property type="match status" value="1"/>
</dbReference>
<dbReference type="EMBL" id="PYAT01000009">
    <property type="protein sequence ID" value="PSL34337.1"/>
    <property type="molecule type" value="Genomic_DNA"/>
</dbReference>
<dbReference type="CDD" id="cd06291">
    <property type="entry name" value="PBP1_Qymf-like"/>
    <property type="match status" value="1"/>
</dbReference>
<keyword evidence="4" id="KW-0804">Transcription</keyword>
<dbReference type="PROSITE" id="PS00356">
    <property type="entry name" value="HTH_LACI_1"/>
    <property type="match status" value="1"/>
</dbReference>
<dbReference type="OrthoDB" id="9796186at2"/>
<dbReference type="PROSITE" id="PS50932">
    <property type="entry name" value="HTH_LACI_2"/>
    <property type="match status" value="1"/>
</dbReference>
<dbReference type="InterPro" id="IPR010982">
    <property type="entry name" value="Lambda_DNA-bd_dom_sf"/>
</dbReference>
<dbReference type="SUPFAM" id="SSF53822">
    <property type="entry name" value="Periplasmic binding protein-like I"/>
    <property type="match status" value="1"/>
</dbReference>
<dbReference type="SUPFAM" id="SSF47413">
    <property type="entry name" value="lambda repressor-like DNA-binding domains"/>
    <property type="match status" value="1"/>
</dbReference>
<evidence type="ECO:0000256" key="2">
    <source>
        <dbReference type="ARBA" id="ARBA00023015"/>
    </source>
</evidence>
<keyword evidence="1" id="KW-0678">Repressor</keyword>
<feature type="domain" description="HTH lacI-type" evidence="5">
    <location>
        <begin position="2"/>
        <end position="56"/>
    </location>
</feature>
<dbReference type="SMART" id="SM00354">
    <property type="entry name" value="HTH_LACI"/>
    <property type="match status" value="1"/>
</dbReference>
<evidence type="ECO:0000313" key="6">
    <source>
        <dbReference type="EMBL" id="PSL34337.1"/>
    </source>
</evidence>
<evidence type="ECO:0000313" key="7">
    <source>
        <dbReference type="Proteomes" id="UP000242682"/>
    </source>
</evidence>
<dbReference type="GO" id="GO:0003700">
    <property type="term" value="F:DNA-binding transcription factor activity"/>
    <property type="evidence" value="ECO:0007669"/>
    <property type="project" value="TreeGrafter"/>
</dbReference>
<dbReference type="Proteomes" id="UP000242682">
    <property type="component" value="Unassembled WGS sequence"/>
</dbReference>
<dbReference type="InterPro" id="IPR001761">
    <property type="entry name" value="Peripla_BP/Lac1_sug-bd_dom"/>
</dbReference>
<gene>
    <name evidence="6" type="ORF">B0H99_10963</name>
</gene>
<evidence type="ECO:0000256" key="4">
    <source>
        <dbReference type="ARBA" id="ARBA00023163"/>
    </source>
</evidence>
<dbReference type="AlphaFoldDB" id="A0A2P8GK45"/>
<keyword evidence="3" id="KW-0238">DNA-binding</keyword>
<dbReference type="GO" id="GO:0000976">
    <property type="term" value="F:transcription cis-regulatory region binding"/>
    <property type="evidence" value="ECO:0007669"/>
    <property type="project" value="TreeGrafter"/>
</dbReference>
<protein>
    <submittedName>
        <fullName evidence="6">LacI family transcriptional regulator</fullName>
    </submittedName>
</protein>
<comment type="caution">
    <text evidence="6">The sequence shown here is derived from an EMBL/GenBank/DDBJ whole genome shotgun (WGS) entry which is preliminary data.</text>
</comment>